<dbReference type="HOGENOM" id="CLU_038913_1_0_5"/>
<organism evidence="2 3">
    <name type="scientific">Neorhizobium galegae bv. orientalis str. HAMBI 540</name>
    <dbReference type="NCBI Taxonomy" id="1028800"/>
    <lineage>
        <taxon>Bacteria</taxon>
        <taxon>Pseudomonadati</taxon>
        <taxon>Pseudomonadota</taxon>
        <taxon>Alphaproteobacteria</taxon>
        <taxon>Hyphomicrobiales</taxon>
        <taxon>Rhizobiaceae</taxon>
        <taxon>Rhizobium/Agrobacterium group</taxon>
        <taxon>Neorhizobium</taxon>
    </lineage>
</organism>
<name>A0A068T132_NEOGA</name>
<feature type="compositionally biased region" description="Pro residues" evidence="1">
    <location>
        <begin position="104"/>
        <end position="114"/>
    </location>
</feature>
<dbReference type="eggNOG" id="COG3064">
    <property type="taxonomic scope" value="Bacteria"/>
</dbReference>
<feature type="region of interest" description="Disordered" evidence="1">
    <location>
        <begin position="98"/>
        <end position="130"/>
    </location>
</feature>
<accession>A0A068T132</accession>
<evidence type="ECO:0000256" key="1">
    <source>
        <dbReference type="SAM" id="MobiDB-lite"/>
    </source>
</evidence>
<dbReference type="EMBL" id="HG938354">
    <property type="protein sequence ID" value="CDN51779.1"/>
    <property type="molecule type" value="Genomic_DNA"/>
</dbReference>
<keyword evidence="2" id="KW-0614">Plasmid</keyword>
<protein>
    <submittedName>
        <fullName evidence="2">Uncharacterized protein</fullName>
    </submittedName>
</protein>
<dbReference type="Proteomes" id="UP000028181">
    <property type="component" value="Plasmid pHAMBI540a"/>
</dbReference>
<dbReference type="KEGG" id="ngg:RG540_PA11030"/>
<dbReference type="PATRIC" id="fig|1028800.3.peg.5730"/>
<sequence>MKRLYTRSEFHELVWSAPGNKLAEKLGLTPKALSRLCQHYLIPFPSPTYWSGVADGKPPKATPLLPIDNDELQVVNLDGPQTNRSAYAAKIIATAAAASNGNGPPLPRKPPSPAPAKHEVSKTEPSPPPERFLAPIGKMHPVIKEFDRDLRSSSLNHAGELNLGETAIHPSSRQRLAIFFHYLASDLHNEGIDLRREDQRLVFFDGPDSTRIYCKEQRTRTKHEPTAAELRALEHARRSREWGRWPSMPDYDYEHSGKLTLEIGGWGGNLRGKWSDGKHQTLERVFDSIKAGILARITYEREERLERERRHREWEHYQHRRKLQKGRVEREAKRVSFLKQLAEFQREASDLRMTISETASAPRTNTEYDRMLLWAKDRLAHLESLQTMEAVTEKLKQEKLFPDLDDLHDPEGELPS</sequence>
<proteinExistence type="predicted"/>
<keyword evidence="3" id="KW-1185">Reference proteome</keyword>
<evidence type="ECO:0000313" key="2">
    <source>
        <dbReference type="EMBL" id="CDN51779.1"/>
    </source>
</evidence>
<dbReference type="AlphaFoldDB" id="A0A068T132"/>
<evidence type="ECO:0000313" key="3">
    <source>
        <dbReference type="Proteomes" id="UP000028181"/>
    </source>
</evidence>
<geneLocation type="plasmid" evidence="3">
    <name>II</name>
</geneLocation>
<gene>
    <name evidence="2" type="ORF">RG540_PA11030</name>
</gene>
<reference evidence="3" key="1">
    <citation type="journal article" date="2014" name="BMC Genomics">
        <title>Genome sequencing of two Neorhizobium galegae strains reveals a noeT gene responsible for the unusual acetylation of the nodulation factors.</title>
        <authorList>
            <person name="Osterman J."/>
            <person name="Marsh J."/>
            <person name="Laine P.K."/>
            <person name="Zeng Z."/>
            <person name="Alatalo E."/>
            <person name="Sullivan J.T."/>
            <person name="Young J.P."/>
            <person name="Thomas-Oates J."/>
            <person name="Paulin L."/>
            <person name="Lindstrom K."/>
        </authorList>
    </citation>
    <scope>NUCLEOTIDE SEQUENCE [LARGE SCALE GENOMIC DNA]</scope>
    <source>
        <strain evidence="3">HAMBI 540</strain>
    </source>
</reference>